<dbReference type="SUPFAM" id="SSF101327">
    <property type="entry name" value="YgfB-like"/>
    <property type="match status" value="1"/>
</dbReference>
<dbReference type="KEGG" id="snan:I6N98_17200"/>
<dbReference type="InterPro" id="IPR036255">
    <property type="entry name" value="YgfB-like_sf"/>
</dbReference>
<evidence type="ECO:0000313" key="3">
    <source>
        <dbReference type="EMBL" id="QQD18054.1"/>
    </source>
</evidence>
<dbReference type="RefSeq" id="WP_198569552.1">
    <property type="nucleotide sequence ID" value="NZ_CP066167.1"/>
</dbReference>
<organism evidence="3 4">
    <name type="scientific">Spongiibacter nanhainus</name>
    <dbReference type="NCBI Taxonomy" id="2794344"/>
    <lineage>
        <taxon>Bacteria</taxon>
        <taxon>Pseudomonadati</taxon>
        <taxon>Pseudomonadota</taxon>
        <taxon>Gammaproteobacteria</taxon>
        <taxon>Cellvibrionales</taxon>
        <taxon>Spongiibacteraceae</taxon>
        <taxon>Spongiibacter</taxon>
    </lineage>
</organism>
<dbReference type="Proteomes" id="UP000596063">
    <property type="component" value="Chromosome"/>
</dbReference>
<name>A0A7T4R095_9GAMM</name>
<evidence type="ECO:0000313" key="4">
    <source>
        <dbReference type="Proteomes" id="UP000596063"/>
    </source>
</evidence>
<dbReference type="PANTHER" id="PTHR37528:SF1">
    <property type="entry name" value="UPF0149 PROTEIN YGFB"/>
    <property type="match status" value="1"/>
</dbReference>
<sequence length="201" mass="21421">MSQALKHDDLADLFLHIGALQPPAELHGYATGYIAVGGRATLSSWLDQCAELLDIDKPNPELGEPLFAIYQSALTQLQAGDMGLSLLLPGDEFELEARIASLGQWCQGFLTGFAMAAKMSGGSLADASDDLKEALNDLAAIAQISADQPDAEEGEQDFFEVCEYVRVVAMTIYAECHEADEASTANPTNGDQGPPAGHRLH</sequence>
<dbReference type="GO" id="GO:0005829">
    <property type="term" value="C:cytosol"/>
    <property type="evidence" value="ECO:0007669"/>
    <property type="project" value="TreeGrafter"/>
</dbReference>
<evidence type="ECO:0000256" key="1">
    <source>
        <dbReference type="ARBA" id="ARBA00038308"/>
    </source>
</evidence>
<dbReference type="PANTHER" id="PTHR37528">
    <property type="entry name" value="UPF0149 PROTEIN YGFB"/>
    <property type="match status" value="1"/>
</dbReference>
<accession>A0A7T4R095</accession>
<dbReference type="Pfam" id="PF03695">
    <property type="entry name" value="UPF0149"/>
    <property type="match status" value="1"/>
</dbReference>
<feature type="region of interest" description="Disordered" evidence="2">
    <location>
        <begin position="181"/>
        <end position="201"/>
    </location>
</feature>
<keyword evidence="4" id="KW-1185">Reference proteome</keyword>
<dbReference type="EMBL" id="CP066167">
    <property type="protein sequence ID" value="QQD18054.1"/>
    <property type="molecule type" value="Genomic_DNA"/>
</dbReference>
<gene>
    <name evidence="3" type="ORF">I6N98_17200</name>
</gene>
<evidence type="ECO:0000256" key="2">
    <source>
        <dbReference type="SAM" id="MobiDB-lite"/>
    </source>
</evidence>
<dbReference type="AlphaFoldDB" id="A0A7T4R095"/>
<comment type="similarity">
    <text evidence="1">Belongs to the UPF0149 family.</text>
</comment>
<dbReference type="InterPro" id="IPR011978">
    <property type="entry name" value="YgfB-like"/>
</dbReference>
<proteinExistence type="inferred from homology"/>
<reference evidence="3 4" key="1">
    <citation type="submission" date="2020-12" db="EMBL/GenBank/DDBJ databases">
        <authorList>
            <person name="Shan Y."/>
        </authorList>
    </citation>
    <scope>NUCLEOTIDE SEQUENCE [LARGE SCALE GENOMIC DNA]</scope>
    <source>
        <strain evidence="4">csc3.9</strain>
    </source>
</reference>
<protein>
    <submittedName>
        <fullName evidence="3">UPF0149 family protein</fullName>
    </submittedName>
</protein>
<dbReference type="Gene3D" id="1.20.120.740">
    <property type="entry name" value="YgfB uncharacterised protein family UPF0149, PF03695"/>
    <property type="match status" value="1"/>
</dbReference>